<reference evidence="2" key="1">
    <citation type="submission" date="2021-03" db="EMBL/GenBank/DDBJ databases">
        <title>The complete genome sequence of Acetobacter sp. TBRC 12339.</title>
        <authorList>
            <person name="Charoenyingcharoen P."/>
            <person name="Yukphan P."/>
        </authorList>
    </citation>
    <scope>NUCLEOTIDE SEQUENCE</scope>
    <source>
        <strain evidence="2">TBRC 12339</strain>
    </source>
</reference>
<accession>A0A939KN71</accession>
<organism evidence="2 3">
    <name type="scientific">Acetobacter garciniae</name>
    <dbReference type="NCBI Taxonomy" id="2817435"/>
    <lineage>
        <taxon>Bacteria</taxon>
        <taxon>Pseudomonadati</taxon>
        <taxon>Pseudomonadota</taxon>
        <taxon>Alphaproteobacteria</taxon>
        <taxon>Acetobacterales</taxon>
        <taxon>Acetobacteraceae</taxon>
        <taxon>Acetobacter</taxon>
    </lineage>
</organism>
<gene>
    <name evidence="2" type="ORF">J2D77_09390</name>
</gene>
<name>A0A939KN71_9PROT</name>
<dbReference type="RefSeq" id="WP_207846034.1">
    <property type="nucleotide sequence ID" value="NZ_JAFVMH010000004.1"/>
</dbReference>
<evidence type="ECO:0000313" key="2">
    <source>
        <dbReference type="EMBL" id="MBO1325360.1"/>
    </source>
</evidence>
<dbReference type="EMBL" id="JAFVMH010000004">
    <property type="protein sequence ID" value="MBO1325360.1"/>
    <property type="molecule type" value="Genomic_DNA"/>
</dbReference>
<evidence type="ECO:0000313" key="3">
    <source>
        <dbReference type="Proteomes" id="UP000664073"/>
    </source>
</evidence>
<dbReference type="Proteomes" id="UP000664073">
    <property type="component" value="Unassembled WGS sequence"/>
</dbReference>
<protein>
    <recommendedName>
        <fullName evidence="4">Phage protein</fullName>
    </recommendedName>
</protein>
<proteinExistence type="predicted"/>
<keyword evidence="3" id="KW-1185">Reference proteome</keyword>
<comment type="caution">
    <text evidence="2">The sequence shown here is derived from an EMBL/GenBank/DDBJ whole genome shotgun (WGS) entry which is preliminary data.</text>
</comment>
<feature type="region of interest" description="Disordered" evidence="1">
    <location>
        <begin position="1"/>
        <end position="25"/>
    </location>
</feature>
<sequence>MTKPRVKPRYEIPQAQNNGPTPERAAKSVFTRGIPPRVLTTVQALLNSGDISQDEANAAERWYRDWAFAYHGVIEFPENHEGDTTTRHDDVSWLMTRAAAAGRLGRVRDALGMCAELRLRMMLVDESSFRQMGAILIPHHAEATAGKKVAAQCAILLEQLSEFYLSMRKEKICTRGAVMV</sequence>
<evidence type="ECO:0008006" key="4">
    <source>
        <dbReference type="Google" id="ProtNLM"/>
    </source>
</evidence>
<dbReference type="AlphaFoldDB" id="A0A939KN71"/>
<evidence type="ECO:0000256" key="1">
    <source>
        <dbReference type="SAM" id="MobiDB-lite"/>
    </source>
</evidence>